<dbReference type="InterPro" id="IPR008969">
    <property type="entry name" value="CarboxyPept-like_regulatory"/>
</dbReference>
<organism evidence="3 4">
    <name type="scientific">Dokdonia pacifica</name>
    <dbReference type="NCBI Taxonomy" id="1627892"/>
    <lineage>
        <taxon>Bacteria</taxon>
        <taxon>Pseudomonadati</taxon>
        <taxon>Bacteroidota</taxon>
        <taxon>Flavobacteriia</taxon>
        <taxon>Flavobacteriales</taxon>
        <taxon>Flavobacteriaceae</taxon>
        <taxon>Dokdonia</taxon>
    </lineage>
</organism>
<proteinExistence type="predicted"/>
<reference evidence="3 4" key="1">
    <citation type="submission" date="2017-06" db="EMBL/GenBank/DDBJ databases">
        <authorList>
            <person name="Kim H.J."/>
            <person name="Triplett B.A."/>
        </authorList>
    </citation>
    <scope>NUCLEOTIDE SEQUENCE [LARGE SCALE GENOMIC DNA]</scope>
    <source>
        <strain evidence="3 4">DSM 25597</strain>
    </source>
</reference>
<dbReference type="SUPFAM" id="SSF48452">
    <property type="entry name" value="TPR-like"/>
    <property type="match status" value="1"/>
</dbReference>
<evidence type="ECO:0000256" key="2">
    <source>
        <dbReference type="SAM" id="SignalP"/>
    </source>
</evidence>
<dbReference type="AlphaFoldDB" id="A0A238WB26"/>
<dbReference type="EMBL" id="FZNY01000001">
    <property type="protein sequence ID" value="SNR43698.1"/>
    <property type="molecule type" value="Genomic_DNA"/>
</dbReference>
<dbReference type="Proteomes" id="UP000198379">
    <property type="component" value="Unassembled WGS sequence"/>
</dbReference>
<dbReference type="SUPFAM" id="SSF53300">
    <property type="entry name" value="vWA-like"/>
    <property type="match status" value="1"/>
</dbReference>
<evidence type="ECO:0000256" key="1">
    <source>
        <dbReference type="PROSITE-ProRule" id="PRU00339"/>
    </source>
</evidence>
<dbReference type="InterPro" id="IPR019734">
    <property type="entry name" value="TPR_rpt"/>
</dbReference>
<dbReference type="InterPro" id="IPR037066">
    <property type="entry name" value="Plug_dom_sf"/>
</dbReference>
<dbReference type="SUPFAM" id="SSF56935">
    <property type="entry name" value="Porins"/>
    <property type="match status" value="1"/>
</dbReference>
<dbReference type="SUPFAM" id="SSF49464">
    <property type="entry name" value="Carboxypeptidase regulatory domain-like"/>
    <property type="match status" value="2"/>
</dbReference>
<dbReference type="Gene3D" id="2.170.130.10">
    <property type="entry name" value="TonB-dependent receptor, plug domain"/>
    <property type="match status" value="1"/>
</dbReference>
<evidence type="ECO:0000313" key="3">
    <source>
        <dbReference type="EMBL" id="SNR43698.1"/>
    </source>
</evidence>
<name>A0A238WB26_9FLAO</name>
<keyword evidence="1" id="KW-0802">TPR repeat</keyword>
<dbReference type="InterPro" id="IPR036465">
    <property type="entry name" value="vWFA_dom_sf"/>
</dbReference>
<keyword evidence="2" id="KW-0732">Signal</keyword>
<feature type="repeat" description="TPR" evidence="1">
    <location>
        <begin position="795"/>
        <end position="828"/>
    </location>
</feature>
<dbReference type="InterPro" id="IPR011990">
    <property type="entry name" value="TPR-like_helical_dom_sf"/>
</dbReference>
<dbReference type="PROSITE" id="PS50005">
    <property type="entry name" value="TPR"/>
    <property type="match status" value="1"/>
</dbReference>
<sequence length="984" mass="112711">MKNIIISCVIFFLASHIAVGQTTLSSIVVDKSTGKPIPYVNVGVVKKGIGTVTDENGFFEFVIPKRLSSKDILQISIVGYTTKTYTIGELRDPLQDFSVIKLSSEPIGLDEVYLEEFIEEEKTIGYKNYTNNHFGYWKDKQGLGGEIATRIRIKKEKTKLLTLNFKLIENKTDSVLLRVNVYDYKKRHPSQNLVNAQIYHTVHKGEKDILIDLSPHNVIVDDDVVVSIELVKVYGKQHAIAIAGADTRVISFTRAISQDGWKRYRGNGIAFSLKVGQLKSKFYDLDKKREVPERITLFWDASRGMTKRNFEKEYELLSTYLQSLDSLKVELIVFNSSIQDVFYFDTKKNVSNSAFKKTLEEVFYDGLANYDHISYASDFDPDLVFLFSDATSYIGSLKTTYDAPVFTINSLPQGNQERLQRLSLYTDGHYINLTKTTTKRALSFLQYDLEDFEVYAQKEDKNYWIQGTVSLDSIPLQGVNVRIIGTYIEEVTDAEGNFSIQAGEGDDLSFSYVGAKTEVVRITETSLPLRVKMRPEGDLLNEVTLTGKSKKKSIPFTKRKRVTYAIDEITSADIDAHYSRLQDVLLDKTFVRRERGFFIFPRGYRSPGIPQGLPGIMIDGLIFEQGSAPYIDPQEVSSISIVNPMTAANRFGGQASGGLIVIRTKKFQRGIDGILEEKEELLNKYTDNLAFYETSFSNTLFIESLTKETDFQNAYQNYKENSPNIIDVNYFIAASEIMSKWDTDIAYDIITNALTLAPKNPKLLRIVAGYFEQYKKYKEAEYLYEEIARIRPLQAQSHRDLAMIYEVNGAYDQALDLYKRMLVNEINNIDFNTLKPLLTNELNRMVSLYGEELFSNEVLDNFTKTNSTMDGRLVLHWSEPKATFKIKFVSPDQRFFDWSSSKSQKFENSTREGFSIEEFVLDDAFEGEWLINLEYADLANDYLIPLFIKYTFYKDYGLPNETKEVKMVKLLREHKKVTLSKVRL</sequence>
<dbReference type="Gene3D" id="3.40.50.410">
    <property type="entry name" value="von Willebrand factor, type A domain"/>
    <property type="match status" value="1"/>
</dbReference>
<dbReference type="Gene3D" id="1.25.40.10">
    <property type="entry name" value="Tetratricopeptide repeat domain"/>
    <property type="match status" value="1"/>
</dbReference>
<dbReference type="RefSeq" id="WP_089370197.1">
    <property type="nucleotide sequence ID" value="NZ_BMEP01000002.1"/>
</dbReference>
<dbReference type="OrthoDB" id="848221at2"/>
<evidence type="ECO:0000313" key="4">
    <source>
        <dbReference type="Proteomes" id="UP000198379"/>
    </source>
</evidence>
<protein>
    <submittedName>
        <fullName evidence="3">CarboxypepD_reg-like domain-containing protein</fullName>
    </submittedName>
</protein>
<keyword evidence="4" id="KW-1185">Reference proteome</keyword>
<accession>A0A238WB26</accession>
<gene>
    <name evidence="3" type="ORF">SAMN06265376_101887</name>
</gene>
<dbReference type="Pfam" id="PF13715">
    <property type="entry name" value="CarbopepD_reg_2"/>
    <property type="match status" value="2"/>
</dbReference>
<feature type="signal peptide" evidence="2">
    <location>
        <begin position="1"/>
        <end position="20"/>
    </location>
</feature>
<feature type="chain" id="PRO_5013122332" evidence="2">
    <location>
        <begin position="21"/>
        <end position="984"/>
    </location>
</feature>